<dbReference type="InterPro" id="IPR020040">
    <property type="entry name" value="Ribosomal_uL6_a/b-dom"/>
</dbReference>
<keyword evidence="2 5" id="KW-0694">RNA-binding</keyword>
<keyword evidence="4 5" id="KW-0687">Ribonucleoprotein</keyword>
<sequence>MSRIGKKIVTMPSGVTVKIDGQTVMAKGPKGELAYNVHPIIKIVKNDDGLLLTAGNPEDRKEKEIWGTNRQMVNNIIIGVSAGYRRELEINGVGYKAEIKDQVLILHVGYSHAVRFDLPQGITGKVEKNVITLDGIDKQLLGETSARIRKIRKPEPYKGKGIKYMEEIIKRKAGKQVKGAEGK</sequence>
<feature type="domain" description="Large ribosomal subunit protein uL6 alpha-beta" evidence="8">
    <location>
        <begin position="12"/>
        <end position="83"/>
    </location>
</feature>
<evidence type="ECO:0000256" key="1">
    <source>
        <dbReference type="ARBA" id="ARBA00022730"/>
    </source>
</evidence>
<dbReference type="GO" id="GO:0019843">
    <property type="term" value="F:rRNA binding"/>
    <property type="evidence" value="ECO:0007669"/>
    <property type="project" value="UniProtKB-UniRule"/>
</dbReference>
<dbReference type="SUPFAM" id="SSF56053">
    <property type="entry name" value="Ribosomal protein L6"/>
    <property type="match status" value="2"/>
</dbReference>
<dbReference type="InterPro" id="IPR019906">
    <property type="entry name" value="Ribosomal_uL6_bac-type"/>
</dbReference>
<dbReference type="PRINTS" id="PR00059">
    <property type="entry name" value="RIBOSOMALL6"/>
</dbReference>
<dbReference type="PANTHER" id="PTHR11655">
    <property type="entry name" value="60S/50S RIBOSOMAL PROTEIN L6/L9"/>
    <property type="match status" value="1"/>
</dbReference>
<comment type="similarity">
    <text evidence="5 6">Belongs to the universal ribosomal protein uL6 family.</text>
</comment>
<keyword evidence="3 5" id="KW-0689">Ribosomal protein</keyword>
<evidence type="ECO:0000256" key="3">
    <source>
        <dbReference type="ARBA" id="ARBA00022980"/>
    </source>
</evidence>
<dbReference type="GO" id="GO:0002181">
    <property type="term" value="P:cytoplasmic translation"/>
    <property type="evidence" value="ECO:0007669"/>
    <property type="project" value="TreeGrafter"/>
</dbReference>
<evidence type="ECO:0000256" key="4">
    <source>
        <dbReference type="ARBA" id="ARBA00023274"/>
    </source>
</evidence>
<dbReference type="GO" id="GO:0003735">
    <property type="term" value="F:structural constituent of ribosome"/>
    <property type="evidence" value="ECO:0007669"/>
    <property type="project" value="UniProtKB-UniRule"/>
</dbReference>
<protein>
    <recommendedName>
        <fullName evidence="5">Large ribosomal subunit protein uL6</fullName>
    </recommendedName>
</protein>
<comment type="caution">
    <text evidence="9">The sequence shown here is derived from an EMBL/GenBank/DDBJ whole genome shotgun (WGS) entry which is preliminary data.</text>
</comment>
<feature type="domain" description="Large ribosomal subunit protein uL6 alpha-beta" evidence="8">
    <location>
        <begin position="92"/>
        <end position="164"/>
    </location>
</feature>
<evidence type="ECO:0000256" key="7">
    <source>
        <dbReference type="RuleBase" id="RU003870"/>
    </source>
</evidence>
<reference evidence="9 10" key="1">
    <citation type="journal article" date="2016" name="Environ. Microbiol.">
        <title>Genomic resolution of a cold subsurface aquifer community provides metabolic insights for novel microbes adapted to high CO concentrations.</title>
        <authorList>
            <person name="Probst A.J."/>
            <person name="Castelle C.J."/>
            <person name="Singh A."/>
            <person name="Brown C.T."/>
            <person name="Anantharaman K."/>
            <person name="Sharon I."/>
            <person name="Hug L.A."/>
            <person name="Burstein D."/>
            <person name="Emerson J.B."/>
            <person name="Thomas B.C."/>
            <person name="Banfield J.F."/>
        </authorList>
    </citation>
    <scope>NUCLEOTIDE SEQUENCE [LARGE SCALE GENOMIC DNA]</scope>
    <source>
        <strain evidence="9">CG1_02_38_13</strain>
    </source>
</reference>
<dbReference type="Gene3D" id="3.90.930.12">
    <property type="entry name" value="Ribosomal protein L6, alpha-beta domain"/>
    <property type="match status" value="2"/>
</dbReference>
<dbReference type="InterPro" id="IPR000702">
    <property type="entry name" value="Ribosomal_uL6-like"/>
</dbReference>
<evidence type="ECO:0000256" key="2">
    <source>
        <dbReference type="ARBA" id="ARBA00022884"/>
    </source>
</evidence>
<dbReference type="HAMAP" id="MF_01365_B">
    <property type="entry name" value="Ribosomal_uL6_B"/>
    <property type="match status" value="1"/>
</dbReference>
<dbReference type="EMBL" id="MNVB01000012">
    <property type="protein sequence ID" value="OIO18170.1"/>
    <property type="molecule type" value="Genomic_DNA"/>
</dbReference>
<proteinExistence type="inferred from homology"/>
<gene>
    <name evidence="5" type="primary">rplF</name>
    <name evidence="9" type="ORF">AUJ29_00500</name>
</gene>
<dbReference type="PIRSF" id="PIRSF002162">
    <property type="entry name" value="Ribosomal_L6"/>
    <property type="match status" value="1"/>
</dbReference>
<dbReference type="InterPro" id="IPR002358">
    <property type="entry name" value="Ribosomal_uL6_CS"/>
</dbReference>
<dbReference type="PANTHER" id="PTHR11655:SF14">
    <property type="entry name" value="LARGE RIBOSOMAL SUBUNIT PROTEIN UL6M"/>
    <property type="match status" value="1"/>
</dbReference>
<accession>A0A1J4U1A8</accession>
<comment type="function">
    <text evidence="5 7">This protein binds to the 23S rRNA, and is important in its secondary structure. It is located near the subunit interface in the base of the L7/L12 stalk, and near the tRNA binding site of the peptidyltransferase center.</text>
</comment>
<evidence type="ECO:0000313" key="9">
    <source>
        <dbReference type="EMBL" id="OIO18170.1"/>
    </source>
</evidence>
<name>A0A1J4U1A8_9BACT</name>
<organism evidence="9 10">
    <name type="scientific">Candidatus Kuenenbacteria bacterium CG1_02_38_13</name>
    <dbReference type="NCBI Taxonomy" id="1805235"/>
    <lineage>
        <taxon>Bacteria</taxon>
        <taxon>Candidatus Kueneniibacteriota</taxon>
    </lineage>
</organism>
<dbReference type="Pfam" id="PF00347">
    <property type="entry name" value="Ribosomal_L6"/>
    <property type="match status" value="2"/>
</dbReference>
<evidence type="ECO:0000256" key="5">
    <source>
        <dbReference type="HAMAP-Rule" id="MF_01365"/>
    </source>
</evidence>
<evidence type="ECO:0000256" key="6">
    <source>
        <dbReference type="RuleBase" id="RU003869"/>
    </source>
</evidence>
<dbReference type="NCBIfam" id="TIGR03654">
    <property type="entry name" value="L6_bact"/>
    <property type="match status" value="1"/>
</dbReference>
<dbReference type="GO" id="GO:0022625">
    <property type="term" value="C:cytosolic large ribosomal subunit"/>
    <property type="evidence" value="ECO:0007669"/>
    <property type="project" value="UniProtKB-UniRule"/>
</dbReference>
<dbReference type="InterPro" id="IPR036789">
    <property type="entry name" value="Ribosomal_uL6-like_a/b-dom_sf"/>
</dbReference>
<dbReference type="AlphaFoldDB" id="A0A1J4U1A8"/>
<dbReference type="FunFam" id="3.90.930.12:FF:000002">
    <property type="entry name" value="50S ribosomal protein L6"/>
    <property type="match status" value="1"/>
</dbReference>
<dbReference type="PROSITE" id="PS00525">
    <property type="entry name" value="RIBOSOMAL_L6_1"/>
    <property type="match status" value="1"/>
</dbReference>
<dbReference type="Proteomes" id="UP000182465">
    <property type="component" value="Unassembled WGS sequence"/>
</dbReference>
<evidence type="ECO:0000259" key="8">
    <source>
        <dbReference type="Pfam" id="PF00347"/>
    </source>
</evidence>
<keyword evidence="1 5" id="KW-0699">rRNA-binding</keyword>
<evidence type="ECO:0000313" key="10">
    <source>
        <dbReference type="Proteomes" id="UP000182465"/>
    </source>
</evidence>
<comment type="subunit">
    <text evidence="5">Part of the 50S ribosomal subunit.</text>
</comment>